<feature type="compositionally biased region" description="Basic and acidic residues" evidence="1">
    <location>
        <begin position="1"/>
        <end position="15"/>
    </location>
</feature>
<sequence length="39" mass="3958">MPDLPTDARRNDMELHINGGKAKGGEGASGPTPKPNGGN</sequence>
<proteinExistence type="predicted"/>
<organism evidence="2 3">
    <name type="scientific">Actinoplanes teichomyceticus</name>
    <dbReference type="NCBI Taxonomy" id="1867"/>
    <lineage>
        <taxon>Bacteria</taxon>
        <taxon>Bacillati</taxon>
        <taxon>Actinomycetota</taxon>
        <taxon>Actinomycetes</taxon>
        <taxon>Micromonosporales</taxon>
        <taxon>Micromonosporaceae</taxon>
        <taxon>Actinoplanes</taxon>
    </lineage>
</organism>
<reference evidence="2 3" key="1">
    <citation type="submission" date="2019-06" db="EMBL/GenBank/DDBJ databases">
        <title>Sequencing the genomes of 1000 actinobacteria strains.</title>
        <authorList>
            <person name="Klenk H.-P."/>
        </authorList>
    </citation>
    <scope>NUCLEOTIDE SEQUENCE [LARGE SCALE GENOMIC DNA]</scope>
    <source>
        <strain evidence="2 3">DSM 43866</strain>
    </source>
</reference>
<comment type="caution">
    <text evidence="2">The sequence shown here is derived from an EMBL/GenBank/DDBJ whole genome shotgun (WGS) entry which is preliminary data.</text>
</comment>
<keyword evidence="3" id="KW-1185">Reference proteome</keyword>
<protein>
    <submittedName>
        <fullName evidence="2">Uncharacterized protein</fullName>
    </submittedName>
</protein>
<dbReference type="AlphaFoldDB" id="A0A561WAP9"/>
<evidence type="ECO:0000256" key="1">
    <source>
        <dbReference type="SAM" id="MobiDB-lite"/>
    </source>
</evidence>
<accession>A0A561WAP9</accession>
<name>A0A561WAP9_ACTTI</name>
<evidence type="ECO:0000313" key="3">
    <source>
        <dbReference type="Proteomes" id="UP000320239"/>
    </source>
</evidence>
<gene>
    <name evidence="2" type="ORF">FHX34_103467</name>
</gene>
<dbReference type="Proteomes" id="UP000320239">
    <property type="component" value="Unassembled WGS sequence"/>
</dbReference>
<evidence type="ECO:0000313" key="2">
    <source>
        <dbReference type="EMBL" id="TWG20938.1"/>
    </source>
</evidence>
<feature type="region of interest" description="Disordered" evidence="1">
    <location>
        <begin position="1"/>
        <end position="39"/>
    </location>
</feature>
<dbReference type="EMBL" id="VIWY01000003">
    <property type="protein sequence ID" value="TWG20938.1"/>
    <property type="molecule type" value="Genomic_DNA"/>
</dbReference>